<dbReference type="RefSeq" id="WP_344655543.1">
    <property type="nucleotide sequence ID" value="NZ_BAAAQM010000003.1"/>
</dbReference>
<dbReference type="Proteomes" id="UP001499854">
    <property type="component" value="Unassembled WGS sequence"/>
</dbReference>
<keyword evidence="3" id="KW-1185">Reference proteome</keyword>
<protein>
    <recommendedName>
        <fullName evidence="4">Secreted protein</fullName>
    </recommendedName>
</protein>
<evidence type="ECO:0008006" key="4">
    <source>
        <dbReference type="Google" id="ProtNLM"/>
    </source>
</evidence>
<evidence type="ECO:0000256" key="1">
    <source>
        <dbReference type="SAM" id="SignalP"/>
    </source>
</evidence>
<evidence type="ECO:0000313" key="3">
    <source>
        <dbReference type="Proteomes" id="UP001499854"/>
    </source>
</evidence>
<sequence length="159" mass="16618">MRKSKKLAAVTLALGAALVGSVTPAAATGGAQQAACTSSNYNTHVVWFKLTKTDGTTFCVGGGTGTVSLDVDINKFDSFGVDTTSPTTRYYGYLDTVDSGGFAGKTYVGDWPSMPELETDWWSFTLPCPVMPPPYTGFCPFYGSSAHVTGVEIVGSVTG</sequence>
<accession>A0ABP5C2E6</accession>
<evidence type="ECO:0000313" key="2">
    <source>
        <dbReference type="EMBL" id="GAA1954916.1"/>
    </source>
</evidence>
<keyword evidence="1" id="KW-0732">Signal</keyword>
<organism evidence="2 3">
    <name type="scientific">Catenulispora subtropica</name>
    <dbReference type="NCBI Taxonomy" id="450798"/>
    <lineage>
        <taxon>Bacteria</taxon>
        <taxon>Bacillati</taxon>
        <taxon>Actinomycetota</taxon>
        <taxon>Actinomycetes</taxon>
        <taxon>Catenulisporales</taxon>
        <taxon>Catenulisporaceae</taxon>
        <taxon>Catenulispora</taxon>
    </lineage>
</organism>
<proteinExistence type="predicted"/>
<gene>
    <name evidence="2" type="ORF">GCM10009838_08110</name>
</gene>
<reference evidence="3" key="1">
    <citation type="journal article" date="2019" name="Int. J. Syst. Evol. Microbiol.">
        <title>The Global Catalogue of Microorganisms (GCM) 10K type strain sequencing project: providing services to taxonomists for standard genome sequencing and annotation.</title>
        <authorList>
            <consortium name="The Broad Institute Genomics Platform"/>
            <consortium name="The Broad Institute Genome Sequencing Center for Infectious Disease"/>
            <person name="Wu L."/>
            <person name="Ma J."/>
        </authorList>
    </citation>
    <scope>NUCLEOTIDE SEQUENCE [LARGE SCALE GENOMIC DNA]</scope>
    <source>
        <strain evidence="3">JCM 16013</strain>
    </source>
</reference>
<feature type="signal peptide" evidence="1">
    <location>
        <begin position="1"/>
        <end position="27"/>
    </location>
</feature>
<dbReference type="EMBL" id="BAAAQM010000003">
    <property type="protein sequence ID" value="GAA1954916.1"/>
    <property type="molecule type" value="Genomic_DNA"/>
</dbReference>
<feature type="chain" id="PRO_5045043100" description="Secreted protein" evidence="1">
    <location>
        <begin position="28"/>
        <end position="159"/>
    </location>
</feature>
<comment type="caution">
    <text evidence="2">The sequence shown here is derived from an EMBL/GenBank/DDBJ whole genome shotgun (WGS) entry which is preliminary data.</text>
</comment>
<name>A0ABP5C2E6_9ACTN</name>